<feature type="region of interest" description="Disordered" evidence="1">
    <location>
        <begin position="37"/>
        <end position="57"/>
    </location>
</feature>
<organism evidence="3 4">
    <name type="scientific">Roseofilum reptotaenium AO1-A</name>
    <dbReference type="NCBI Taxonomy" id="1925591"/>
    <lineage>
        <taxon>Bacteria</taxon>
        <taxon>Bacillati</taxon>
        <taxon>Cyanobacteriota</taxon>
        <taxon>Cyanophyceae</taxon>
        <taxon>Desertifilales</taxon>
        <taxon>Desertifilaceae</taxon>
        <taxon>Roseofilum</taxon>
    </lineage>
</organism>
<dbReference type="Pfam" id="PF11189">
    <property type="entry name" value="DUF2973"/>
    <property type="match status" value="1"/>
</dbReference>
<protein>
    <recommendedName>
        <fullName evidence="5">DUF2973 domain-containing protein</fullName>
    </recommendedName>
</protein>
<dbReference type="InterPro" id="IPR021355">
    <property type="entry name" value="Phage_Syn9_Gp224"/>
</dbReference>
<name>A0A1L9QLP5_9CYAN</name>
<evidence type="ECO:0000256" key="2">
    <source>
        <dbReference type="SAM" id="Phobius"/>
    </source>
</evidence>
<dbReference type="STRING" id="1925591.BI308_20990"/>
<accession>A0A1L9QLP5</accession>
<sequence length="106" mass="11776">MLHLVYVFAFTTLAFIAVGNLIRNLMVLGSESTRTYPPKLTDIPVEPNRISSTQVPHPEFLDDTGTLIKEPLLVMRSITVEDAREKLDALYNSSPESSAKDDQGEV</sequence>
<evidence type="ECO:0008006" key="5">
    <source>
        <dbReference type="Google" id="ProtNLM"/>
    </source>
</evidence>
<dbReference type="Proteomes" id="UP000183940">
    <property type="component" value="Unassembled WGS sequence"/>
</dbReference>
<evidence type="ECO:0000256" key="1">
    <source>
        <dbReference type="SAM" id="MobiDB-lite"/>
    </source>
</evidence>
<gene>
    <name evidence="3" type="ORF">BI308_20990</name>
</gene>
<keyword evidence="4" id="KW-1185">Reference proteome</keyword>
<dbReference type="AlphaFoldDB" id="A0A1L9QLP5"/>
<evidence type="ECO:0000313" key="3">
    <source>
        <dbReference type="EMBL" id="OJJ19790.1"/>
    </source>
</evidence>
<reference evidence="3" key="1">
    <citation type="submission" date="2016-10" db="EMBL/GenBank/DDBJ databases">
        <title>CRISPR-Cas defence system in Roseofilum reptotaenium: evidence of a bacteriophage-cyanobacterium arms race in the coral black band disease.</title>
        <authorList>
            <person name="Buerger P."/>
            <person name="Wood-Charlson E.M."/>
            <person name="Weynberg K.D."/>
            <person name="Willis B."/>
            <person name="Van Oppen M.J."/>
        </authorList>
    </citation>
    <scope>NUCLEOTIDE SEQUENCE [LARGE SCALE GENOMIC DNA]</scope>
    <source>
        <strain evidence="3">AO1-A</strain>
    </source>
</reference>
<feature type="transmembrane region" description="Helical" evidence="2">
    <location>
        <begin position="6"/>
        <end position="26"/>
    </location>
</feature>
<comment type="caution">
    <text evidence="3">The sequence shown here is derived from an EMBL/GenBank/DDBJ whole genome shotgun (WGS) entry which is preliminary data.</text>
</comment>
<keyword evidence="2" id="KW-1133">Transmembrane helix</keyword>
<keyword evidence="2" id="KW-0472">Membrane</keyword>
<dbReference type="EMBL" id="MLAW01000049">
    <property type="protein sequence ID" value="OJJ19790.1"/>
    <property type="molecule type" value="Genomic_DNA"/>
</dbReference>
<keyword evidence="2" id="KW-0812">Transmembrane</keyword>
<evidence type="ECO:0000313" key="4">
    <source>
        <dbReference type="Proteomes" id="UP000183940"/>
    </source>
</evidence>
<proteinExistence type="predicted"/>